<dbReference type="SUPFAM" id="SSF53383">
    <property type="entry name" value="PLP-dependent transferases"/>
    <property type="match status" value="1"/>
</dbReference>
<organism evidence="1 2">
    <name type="scientific">Muricaecibacterium torontonense</name>
    <dbReference type="NCBI Taxonomy" id="3032871"/>
    <lineage>
        <taxon>Bacteria</taxon>
        <taxon>Bacillati</taxon>
        <taxon>Actinomycetota</taxon>
        <taxon>Coriobacteriia</taxon>
        <taxon>Coriobacteriales</taxon>
        <taxon>Atopobiaceae</taxon>
        <taxon>Muricaecibacterium</taxon>
    </lineage>
</organism>
<dbReference type="Gene3D" id="3.90.1150.10">
    <property type="entry name" value="Aspartate Aminotransferase, domain 1"/>
    <property type="match status" value="1"/>
</dbReference>
<dbReference type="OrthoDB" id="3180808at2"/>
<reference evidence="1 2" key="1">
    <citation type="submission" date="2019-04" db="EMBL/GenBank/DDBJ databases">
        <title>Microbes associate with the intestines of laboratory mice.</title>
        <authorList>
            <person name="Navarre W."/>
            <person name="Wong E."/>
            <person name="Huang K."/>
            <person name="Tropini C."/>
            <person name="Ng K."/>
            <person name="Yu B."/>
        </authorList>
    </citation>
    <scope>NUCLEOTIDE SEQUENCE [LARGE SCALE GENOMIC DNA]</scope>
    <source>
        <strain evidence="1 2">NM07_P-09</strain>
    </source>
</reference>
<dbReference type="InterPro" id="IPR015422">
    <property type="entry name" value="PyrdxlP-dep_Trfase_small"/>
</dbReference>
<protein>
    <submittedName>
        <fullName evidence="1">Uncharacterized protein</fullName>
    </submittedName>
</protein>
<keyword evidence="2" id="KW-1185">Reference proteome</keyword>
<comment type="caution">
    <text evidence="1">The sequence shown here is derived from an EMBL/GenBank/DDBJ whole genome shotgun (WGS) entry which is preliminary data.</text>
</comment>
<evidence type="ECO:0000313" key="1">
    <source>
        <dbReference type="EMBL" id="TGY61356.1"/>
    </source>
</evidence>
<proteinExistence type="predicted"/>
<sequence length="287" mass="29896">MSAMTSTPVAPDAAGVISTNLGKRCQKTWLVASSASELRSALTSEVPRVSECLETMDLASFAVGDIKYAKAALRGGGSALSGGSVGDGAPGASWLLADNSRVGSFTCPAIMRGVDVVIDDLTSLAEAPVNLCALSLSRDVCQNEQIYGALEALVRQWGTPAHEPQLEEYNALCLTRNHNAQAVVADLACHPAVSAVRYPGLPEDISHPVALRTFEHGFGQWVRFSLAGPQEVQGALEVASGLETGGAARVRSALFSVPGDEASLLLAVGDEDPLAIVMWLEAVLDPA</sequence>
<name>A0A4S2EXY1_9ACTN</name>
<dbReference type="Proteomes" id="UP000310263">
    <property type="component" value="Unassembled WGS sequence"/>
</dbReference>
<gene>
    <name evidence="1" type="ORF">E5334_08070</name>
</gene>
<dbReference type="InterPro" id="IPR015424">
    <property type="entry name" value="PyrdxlP-dep_Trfase"/>
</dbReference>
<accession>A0A4S2EXY1</accession>
<evidence type="ECO:0000313" key="2">
    <source>
        <dbReference type="Proteomes" id="UP000310263"/>
    </source>
</evidence>
<dbReference type="RefSeq" id="WP_136013078.1">
    <property type="nucleotide sequence ID" value="NZ_SRYE01000005.1"/>
</dbReference>
<dbReference type="EMBL" id="SRYE01000005">
    <property type="protein sequence ID" value="TGY61356.1"/>
    <property type="molecule type" value="Genomic_DNA"/>
</dbReference>
<dbReference type="AlphaFoldDB" id="A0A4S2EXY1"/>